<name>A0A0G0I761_9BACT</name>
<proteinExistence type="predicted"/>
<protein>
    <submittedName>
        <fullName evidence="1">Uncharacterized protein</fullName>
    </submittedName>
</protein>
<sequence length="136" mass="15241">MFNAGSSNGRTLAFEAKYHSSNLCPAIVSTSMIDQEPLINNETSLSPGDHDLFINARSGLENSILSPKDVKTVFRRARVKYEENPIALHIIDTYDPFSPYTQLIEELKSAYENGDLGELDTLYNKIQNIYPDIQIG</sequence>
<organism evidence="1 2">
    <name type="scientific">candidate division WS6 bacterium GW2011_GWC2_36_7</name>
    <dbReference type="NCBI Taxonomy" id="1619091"/>
    <lineage>
        <taxon>Bacteria</taxon>
        <taxon>Candidatus Dojkabacteria</taxon>
    </lineage>
</organism>
<dbReference type="EMBL" id="LBSF01000010">
    <property type="protein sequence ID" value="KKQ11931.1"/>
    <property type="molecule type" value="Genomic_DNA"/>
</dbReference>
<comment type="caution">
    <text evidence="1">The sequence shown here is derived from an EMBL/GenBank/DDBJ whole genome shotgun (WGS) entry which is preliminary data.</text>
</comment>
<dbReference type="AlphaFoldDB" id="A0A0G0I761"/>
<gene>
    <name evidence="1" type="ORF">US24_C0010G0009</name>
</gene>
<evidence type="ECO:0000313" key="2">
    <source>
        <dbReference type="Proteomes" id="UP000034075"/>
    </source>
</evidence>
<evidence type="ECO:0000313" key="1">
    <source>
        <dbReference type="EMBL" id="KKQ11931.1"/>
    </source>
</evidence>
<reference evidence="1 2" key="1">
    <citation type="journal article" date="2015" name="Nature">
        <title>rRNA introns, odd ribosomes, and small enigmatic genomes across a large radiation of phyla.</title>
        <authorList>
            <person name="Brown C.T."/>
            <person name="Hug L.A."/>
            <person name="Thomas B.C."/>
            <person name="Sharon I."/>
            <person name="Castelle C.J."/>
            <person name="Singh A."/>
            <person name="Wilkins M.J."/>
            <person name="Williams K.H."/>
            <person name="Banfield J.F."/>
        </authorList>
    </citation>
    <scope>NUCLEOTIDE SEQUENCE [LARGE SCALE GENOMIC DNA]</scope>
</reference>
<dbReference type="Proteomes" id="UP000034075">
    <property type="component" value="Unassembled WGS sequence"/>
</dbReference>
<accession>A0A0G0I761</accession>